<feature type="domain" description="HTH araC/xylS-type" evidence="4">
    <location>
        <begin position="14"/>
        <end position="112"/>
    </location>
</feature>
<dbReference type="AlphaFoldDB" id="A0A330G736"/>
<dbReference type="InterPro" id="IPR050959">
    <property type="entry name" value="MarA-like"/>
</dbReference>
<dbReference type="InterPro" id="IPR018060">
    <property type="entry name" value="HTH_AraC"/>
</dbReference>
<dbReference type="Gene3D" id="1.10.10.60">
    <property type="entry name" value="Homeodomain-like"/>
    <property type="match status" value="2"/>
</dbReference>
<sequence>MKVSKMEQSRMFITSIIILLERYIKQPISIINLIDKTGYSRWYVQRRFCSLTGMSMKSYIRSRKMTEAAKVLLSTDRKVLDIAVEYGYPEQQSFCRVFKNHYGVSPTTFRKANTPRDELWMSAEKLLVKFKSSDKSIS</sequence>
<dbReference type="EMBL" id="QMDH01000052">
    <property type="protein sequence ID" value="RAZ63190.1"/>
    <property type="molecule type" value="Genomic_DNA"/>
</dbReference>
<evidence type="ECO:0000256" key="1">
    <source>
        <dbReference type="ARBA" id="ARBA00023015"/>
    </source>
</evidence>
<dbReference type="Proteomes" id="UP000251576">
    <property type="component" value="Unassembled WGS sequence"/>
</dbReference>
<organism evidence="5 6">
    <name type="scientific">Enterobacter cloacae</name>
    <dbReference type="NCBI Taxonomy" id="550"/>
    <lineage>
        <taxon>Bacteria</taxon>
        <taxon>Pseudomonadati</taxon>
        <taxon>Pseudomonadota</taxon>
        <taxon>Gammaproteobacteria</taxon>
        <taxon>Enterobacterales</taxon>
        <taxon>Enterobacteriaceae</taxon>
        <taxon>Enterobacter</taxon>
        <taxon>Enterobacter cloacae complex</taxon>
    </lineage>
</organism>
<name>A0A330G736_ENTCL</name>
<dbReference type="PROSITE" id="PS01124">
    <property type="entry name" value="HTH_ARAC_FAMILY_2"/>
    <property type="match status" value="1"/>
</dbReference>
<keyword evidence="1" id="KW-0805">Transcription regulation</keyword>
<dbReference type="PANTHER" id="PTHR47504:SF5">
    <property type="entry name" value="RIGHT ORIGIN-BINDING PROTEIN"/>
    <property type="match status" value="1"/>
</dbReference>
<keyword evidence="2" id="KW-0238">DNA-binding</keyword>
<dbReference type="PANTHER" id="PTHR47504">
    <property type="entry name" value="RIGHT ORIGIN-BINDING PROTEIN"/>
    <property type="match status" value="1"/>
</dbReference>
<dbReference type="RefSeq" id="WP_050482927.1">
    <property type="nucleotide sequence ID" value="NZ_CABMNQ010000052.1"/>
</dbReference>
<gene>
    <name evidence="5" type="ORF">DP202_20670</name>
</gene>
<dbReference type="PRINTS" id="PR00032">
    <property type="entry name" value="HTHARAC"/>
</dbReference>
<dbReference type="GO" id="GO:0003700">
    <property type="term" value="F:DNA-binding transcription factor activity"/>
    <property type="evidence" value="ECO:0007669"/>
    <property type="project" value="InterPro"/>
</dbReference>
<dbReference type="SMART" id="SM00342">
    <property type="entry name" value="HTH_ARAC"/>
    <property type="match status" value="1"/>
</dbReference>
<accession>A0A330G736</accession>
<dbReference type="InterPro" id="IPR009057">
    <property type="entry name" value="Homeodomain-like_sf"/>
</dbReference>
<keyword evidence="3" id="KW-0804">Transcription</keyword>
<protein>
    <submittedName>
        <fullName evidence="5">AraC family transcriptional regulator</fullName>
    </submittedName>
</protein>
<evidence type="ECO:0000256" key="3">
    <source>
        <dbReference type="ARBA" id="ARBA00023163"/>
    </source>
</evidence>
<evidence type="ECO:0000256" key="2">
    <source>
        <dbReference type="ARBA" id="ARBA00023125"/>
    </source>
</evidence>
<proteinExistence type="predicted"/>
<evidence type="ECO:0000259" key="4">
    <source>
        <dbReference type="PROSITE" id="PS01124"/>
    </source>
</evidence>
<dbReference type="PROSITE" id="PS00041">
    <property type="entry name" value="HTH_ARAC_FAMILY_1"/>
    <property type="match status" value="1"/>
</dbReference>
<reference evidence="5 6" key="1">
    <citation type="submission" date="2018-06" db="EMBL/GenBank/DDBJ databases">
        <title>ACT-28, a chromosomally-encoded AmpC with carbapenemase activity from Enterobacter kobei.</title>
        <authorList>
            <person name="Jousset A.B."/>
            <person name="Oueslati S."/>
            <person name="Bernabeu S."/>
            <person name="Takissian J."/>
            <person name="Creton E."/>
            <person name="Vogel A."/>
            <person name="Cotellon G."/>
            <person name="Bonnin R.A."/>
            <person name="Dortet L."/>
            <person name="Naas T."/>
        </authorList>
    </citation>
    <scope>NUCLEOTIDE SEQUENCE [LARGE SCALE GENOMIC DNA]</scope>
    <source>
        <strain evidence="5 6">99B3</strain>
    </source>
</reference>
<evidence type="ECO:0000313" key="5">
    <source>
        <dbReference type="EMBL" id="RAZ63190.1"/>
    </source>
</evidence>
<dbReference type="Pfam" id="PF12833">
    <property type="entry name" value="HTH_18"/>
    <property type="match status" value="1"/>
</dbReference>
<comment type="caution">
    <text evidence="5">The sequence shown here is derived from an EMBL/GenBank/DDBJ whole genome shotgun (WGS) entry which is preliminary data.</text>
</comment>
<evidence type="ECO:0000313" key="6">
    <source>
        <dbReference type="Proteomes" id="UP000251576"/>
    </source>
</evidence>
<dbReference type="InterPro" id="IPR018062">
    <property type="entry name" value="HTH_AraC-typ_CS"/>
</dbReference>
<dbReference type="SUPFAM" id="SSF46689">
    <property type="entry name" value="Homeodomain-like"/>
    <property type="match status" value="1"/>
</dbReference>
<dbReference type="InterPro" id="IPR020449">
    <property type="entry name" value="Tscrpt_reg_AraC-type_HTH"/>
</dbReference>
<dbReference type="GO" id="GO:0043565">
    <property type="term" value="F:sequence-specific DNA binding"/>
    <property type="evidence" value="ECO:0007669"/>
    <property type="project" value="InterPro"/>
</dbReference>